<organism evidence="1 2">
    <name type="scientific">Christiangramia forsetii (strain DSM 17595 / CGMCC 1.15422 / KT0803)</name>
    <name type="common">Gramella forsetii</name>
    <dbReference type="NCBI Taxonomy" id="411154"/>
    <lineage>
        <taxon>Bacteria</taxon>
        <taxon>Pseudomonadati</taxon>
        <taxon>Bacteroidota</taxon>
        <taxon>Flavobacteriia</taxon>
        <taxon>Flavobacteriales</taxon>
        <taxon>Flavobacteriaceae</taxon>
        <taxon>Christiangramia</taxon>
    </lineage>
</organism>
<name>A0M4H6_CHRFK</name>
<evidence type="ECO:0000313" key="2">
    <source>
        <dbReference type="Proteomes" id="UP000000755"/>
    </source>
</evidence>
<proteinExistence type="predicted"/>
<evidence type="ECO:0000313" key="1">
    <source>
        <dbReference type="EMBL" id="CAL67521.1"/>
    </source>
</evidence>
<gene>
    <name evidence="1" type="ordered locus">GFO_2566</name>
</gene>
<accession>A0M4H6</accession>
<dbReference type="HOGENOM" id="CLU_3356471_0_0_10"/>
<protein>
    <submittedName>
        <fullName evidence="1">Uncharacterized protein</fullName>
    </submittedName>
</protein>
<dbReference type="Proteomes" id="UP000000755">
    <property type="component" value="Chromosome"/>
</dbReference>
<dbReference type="AlphaFoldDB" id="A0M4H6"/>
<sequence length="36" mass="4177">MSISKNFQQNTICRGEQILNSYKGDYSFLKFLSSEV</sequence>
<dbReference type="EMBL" id="CU207366">
    <property type="protein sequence ID" value="CAL67521.1"/>
    <property type="molecule type" value="Genomic_DNA"/>
</dbReference>
<reference evidence="1 2" key="1">
    <citation type="journal article" date="2006" name="Environ. Microbiol.">
        <title>Whole genome analysis of the marine Bacteroidetes'Gramella forsetii' reveals adaptations to degradation of polymeric organic matter.</title>
        <authorList>
            <person name="Bauer M."/>
            <person name="Kube M."/>
            <person name="Teeling H."/>
            <person name="Richter M."/>
            <person name="Lombardot T."/>
            <person name="Allers E."/>
            <person name="Wuerdemann C.A."/>
            <person name="Quast C."/>
            <person name="Kuhl H."/>
            <person name="Knaust F."/>
            <person name="Woebken D."/>
            <person name="Bischof K."/>
            <person name="Mussmann M."/>
            <person name="Choudhuri J.V."/>
            <person name="Meyer F."/>
            <person name="Reinhardt R."/>
            <person name="Amann R.I."/>
            <person name="Gloeckner F.O."/>
        </authorList>
    </citation>
    <scope>NUCLEOTIDE SEQUENCE [LARGE SCALE GENOMIC DNA]</scope>
    <source>
        <strain evidence="1 2">KT0803</strain>
    </source>
</reference>
<dbReference type="KEGG" id="gfo:GFO_2566"/>